<evidence type="ECO:0000256" key="2">
    <source>
        <dbReference type="SAM" id="MobiDB-lite"/>
    </source>
</evidence>
<name>A0A840XJH9_9MICO</name>
<dbReference type="InterPro" id="IPR054612">
    <property type="entry name" value="Phage_capsid-like_C"/>
</dbReference>
<feature type="region of interest" description="Disordered" evidence="2">
    <location>
        <begin position="61"/>
        <end position="83"/>
    </location>
</feature>
<keyword evidence="5" id="KW-1185">Reference proteome</keyword>
<protein>
    <submittedName>
        <fullName evidence="4">HK97 family phage major capsid protein</fullName>
    </submittedName>
</protein>
<dbReference type="EMBL" id="JACHBS010000001">
    <property type="protein sequence ID" value="MBB5618446.1"/>
    <property type="molecule type" value="Genomic_DNA"/>
</dbReference>
<feature type="domain" description="Phage capsid-like C-terminal" evidence="3">
    <location>
        <begin position="106"/>
        <end position="374"/>
    </location>
</feature>
<comment type="subcellular location">
    <subcellularLocation>
        <location evidence="1">Virion</location>
    </subcellularLocation>
</comment>
<evidence type="ECO:0000313" key="5">
    <source>
        <dbReference type="Proteomes" id="UP000552883"/>
    </source>
</evidence>
<dbReference type="SUPFAM" id="SSF56563">
    <property type="entry name" value="Major capsid protein gp5"/>
    <property type="match status" value="1"/>
</dbReference>
<evidence type="ECO:0000313" key="4">
    <source>
        <dbReference type="EMBL" id="MBB5618446.1"/>
    </source>
</evidence>
<evidence type="ECO:0000259" key="3">
    <source>
        <dbReference type="Pfam" id="PF05065"/>
    </source>
</evidence>
<dbReference type="AlphaFoldDB" id="A0A840XJH9"/>
<dbReference type="OrthoDB" id="9806592at2"/>
<organism evidence="4 5">
    <name type="scientific">Microcella frigidaquae</name>
    <dbReference type="NCBI Taxonomy" id="424758"/>
    <lineage>
        <taxon>Bacteria</taxon>
        <taxon>Bacillati</taxon>
        <taxon>Actinomycetota</taxon>
        <taxon>Actinomycetes</taxon>
        <taxon>Micrococcales</taxon>
        <taxon>Microbacteriaceae</taxon>
        <taxon>Microcella</taxon>
    </lineage>
</organism>
<dbReference type="RefSeq" id="WP_153981514.1">
    <property type="nucleotide sequence ID" value="NZ_BAAANZ010000002.1"/>
</dbReference>
<accession>A0A840XJH9</accession>
<evidence type="ECO:0000256" key="1">
    <source>
        <dbReference type="ARBA" id="ARBA00004328"/>
    </source>
</evidence>
<dbReference type="InterPro" id="IPR024455">
    <property type="entry name" value="Phage_capsid"/>
</dbReference>
<dbReference type="Gene3D" id="3.30.2400.10">
    <property type="entry name" value="Major capsid protein gp5"/>
    <property type="match status" value="1"/>
</dbReference>
<gene>
    <name evidence="4" type="ORF">BJ959_001942</name>
</gene>
<dbReference type="NCBIfam" id="TIGR01554">
    <property type="entry name" value="major_cap_HK97"/>
    <property type="match status" value="1"/>
</dbReference>
<sequence length="379" mass="40787">MSNTLRQLRERSADLKARGQAILDRVNSEGRSTLTADEKREADRIKADRAAITQQIDRIVDDMLGQRSNPAPANGTRSGSTLIPSWREFEDMRSQQRALGSGASSGGVLLDTEQSEVWFDRLRNRSVFLAAGPRMVTVAEHAARYPIITSSVTVAARNDTEAITPTDPGLDSLTLEPVSYAAMTVVANEVLRDSNGQAREIVEADLLRQCATKLDADMFNGTGAVSPHRIYGLLNVTGIETVGAAGPLTLDLLLEVQATLEASGANRNRIAFFMTPADWAVIRGIKDLQDRYLLMPDLATDATPSLFGSPVYVSANVPTASALAVDLDQVVVGMGEDVTLAYSEDFAFDKNSTAIRLTTRVDLGVINPEAVHAITGITA</sequence>
<comment type="caution">
    <text evidence="4">The sequence shown here is derived from an EMBL/GenBank/DDBJ whole genome shotgun (WGS) entry which is preliminary data.</text>
</comment>
<dbReference type="Proteomes" id="UP000552883">
    <property type="component" value="Unassembled WGS sequence"/>
</dbReference>
<dbReference type="Pfam" id="PF05065">
    <property type="entry name" value="Phage_capsid"/>
    <property type="match status" value="1"/>
</dbReference>
<reference evidence="4 5" key="1">
    <citation type="submission" date="2020-08" db="EMBL/GenBank/DDBJ databases">
        <title>Sequencing the genomes of 1000 actinobacteria strains.</title>
        <authorList>
            <person name="Klenk H.-P."/>
        </authorList>
    </citation>
    <scope>NUCLEOTIDE SEQUENCE [LARGE SCALE GENOMIC DNA]</scope>
    <source>
        <strain evidence="4 5">DSM 23889</strain>
    </source>
</reference>
<feature type="compositionally biased region" description="Polar residues" evidence="2">
    <location>
        <begin position="66"/>
        <end position="83"/>
    </location>
</feature>
<proteinExistence type="predicted"/>
<dbReference type="Gene3D" id="3.30.2320.10">
    <property type="entry name" value="hypothetical protein PF0899 domain"/>
    <property type="match status" value="1"/>
</dbReference>